<dbReference type="PANTHER" id="PTHR43808">
    <property type="entry name" value="ACETYLORNITHINE DEACETYLASE"/>
    <property type="match status" value="1"/>
</dbReference>
<dbReference type="InterPro" id="IPR002933">
    <property type="entry name" value="Peptidase_M20"/>
</dbReference>
<dbReference type="SUPFAM" id="SSF53187">
    <property type="entry name" value="Zn-dependent exopeptidases"/>
    <property type="match status" value="1"/>
</dbReference>
<name>A0A3M2SLG3_9HYPO</name>
<dbReference type="Pfam" id="PF01546">
    <property type="entry name" value="Peptidase_M20"/>
    <property type="match status" value="1"/>
</dbReference>
<sequence>MENAPVVQLLEQLMAIPSTSEEEQEIGKFLAGYLKDLNYNVELVPISPGSDRCNVYAYLGPDRKARTLLTSHMDTVPPHIPLRIEGDIIYGRGSCDDKGPLAAQIMALEELRAEGAVNDGDVSLLFVVGEEKGGAGMFAVNDMNLSWETAIFGEPTESKLATGHKGHFVFELFAKGRAAHSGYPDKGKSAIATLVSVLEELKSLELPESNLLGPSTFSCGKISGGVAYNVFAAEAYALCGVRVAADLAEIERRVAGVVNKYDDIVLKKSFGYPEMLLDHEIEGFETTSVSFGTDVPRLKGNHKKYLYGPGSILDAHGENEHVRIPDLIKCVQVYKRLVLRALED</sequence>
<reference evidence="7 8" key="1">
    <citation type="submission" date="2017-06" db="EMBL/GenBank/DDBJ databases">
        <title>Comparative genomic analysis of Ambrosia Fusariam Clade fungi.</title>
        <authorList>
            <person name="Stajich J.E."/>
            <person name="Carrillo J."/>
            <person name="Kijimoto T."/>
            <person name="Eskalen A."/>
            <person name="O'Donnell K."/>
            <person name="Kasson M."/>
        </authorList>
    </citation>
    <scope>NUCLEOTIDE SEQUENCE [LARGE SCALE GENOMIC DNA]</scope>
    <source>
        <strain evidence="7">UCR3666</strain>
    </source>
</reference>
<dbReference type="GO" id="GO:0046872">
    <property type="term" value="F:metal ion binding"/>
    <property type="evidence" value="ECO:0007669"/>
    <property type="project" value="UniProtKB-KW"/>
</dbReference>
<dbReference type="CDD" id="cd05652">
    <property type="entry name" value="M20_ArgE_DapE-like_fungal"/>
    <property type="match status" value="1"/>
</dbReference>
<dbReference type="PROSITE" id="PS00759">
    <property type="entry name" value="ARGE_DAPE_CPG2_2"/>
    <property type="match status" value="1"/>
</dbReference>
<gene>
    <name evidence="7" type="ORF">CDV36_002222</name>
</gene>
<evidence type="ECO:0000313" key="8">
    <source>
        <dbReference type="Proteomes" id="UP000277212"/>
    </source>
</evidence>
<feature type="domain" description="Peptidase M20 dimerisation" evidence="6">
    <location>
        <begin position="162"/>
        <end position="260"/>
    </location>
</feature>
<dbReference type="PANTHER" id="PTHR43808:SF14">
    <property type="entry name" value="PUTATIVE-RELATED"/>
    <property type="match status" value="1"/>
</dbReference>
<dbReference type="OrthoDB" id="3064516at2759"/>
<evidence type="ECO:0000256" key="3">
    <source>
        <dbReference type="ARBA" id="ARBA00022723"/>
    </source>
</evidence>
<keyword evidence="5" id="KW-0862">Zinc</keyword>
<dbReference type="Gene3D" id="3.40.630.10">
    <property type="entry name" value="Zn peptidases"/>
    <property type="match status" value="2"/>
</dbReference>
<dbReference type="Proteomes" id="UP000277212">
    <property type="component" value="Unassembled WGS sequence"/>
</dbReference>
<organism evidence="7 8">
    <name type="scientific">Fusarium kuroshium</name>
    <dbReference type="NCBI Taxonomy" id="2010991"/>
    <lineage>
        <taxon>Eukaryota</taxon>
        <taxon>Fungi</taxon>
        <taxon>Dikarya</taxon>
        <taxon>Ascomycota</taxon>
        <taxon>Pezizomycotina</taxon>
        <taxon>Sordariomycetes</taxon>
        <taxon>Hypocreomycetidae</taxon>
        <taxon>Hypocreales</taxon>
        <taxon>Nectriaceae</taxon>
        <taxon>Fusarium</taxon>
        <taxon>Fusarium solani species complex</taxon>
    </lineage>
</organism>
<comment type="caution">
    <text evidence="7">The sequence shown here is derived from an EMBL/GenBank/DDBJ whole genome shotgun (WGS) entry which is preliminary data.</text>
</comment>
<comment type="similarity">
    <text evidence="2">Belongs to the peptidase M20A family.</text>
</comment>
<dbReference type="Gene3D" id="3.30.70.360">
    <property type="match status" value="1"/>
</dbReference>
<dbReference type="STRING" id="2010991.A0A3M2SLG3"/>
<proteinExistence type="inferred from homology"/>
<dbReference type="EMBL" id="NKUJ01000023">
    <property type="protein sequence ID" value="RMJ18085.1"/>
    <property type="molecule type" value="Genomic_DNA"/>
</dbReference>
<dbReference type="InterPro" id="IPR050072">
    <property type="entry name" value="Peptidase_M20A"/>
</dbReference>
<evidence type="ECO:0000256" key="5">
    <source>
        <dbReference type="ARBA" id="ARBA00022833"/>
    </source>
</evidence>
<keyword evidence="8" id="KW-1185">Reference proteome</keyword>
<evidence type="ECO:0000256" key="1">
    <source>
        <dbReference type="ARBA" id="ARBA00001947"/>
    </source>
</evidence>
<dbReference type="AlphaFoldDB" id="A0A3M2SLG3"/>
<keyword evidence="4" id="KW-0378">Hydrolase</keyword>
<dbReference type="InterPro" id="IPR011650">
    <property type="entry name" value="Peptidase_M20_dimer"/>
</dbReference>
<keyword evidence="3" id="KW-0479">Metal-binding</keyword>
<protein>
    <recommendedName>
        <fullName evidence="6">Peptidase M20 dimerisation domain-containing protein</fullName>
    </recommendedName>
</protein>
<accession>A0A3M2SLG3</accession>
<dbReference type="InterPro" id="IPR001261">
    <property type="entry name" value="ArgE/DapE_CS"/>
</dbReference>
<dbReference type="SUPFAM" id="SSF55031">
    <property type="entry name" value="Bacterial exopeptidase dimerisation domain"/>
    <property type="match status" value="1"/>
</dbReference>
<dbReference type="Pfam" id="PF07687">
    <property type="entry name" value="M20_dimer"/>
    <property type="match status" value="1"/>
</dbReference>
<dbReference type="InterPro" id="IPR036264">
    <property type="entry name" value="Bact_exopeptidase_dim_dom"/>
</dbReference>
<dbReference type="GO" id="GO:0016787">
    <property type="term" value="F:hydrolase activity"/>
    <property type="evidence" value="ECO:0007669"/>
    <property type="project" value="UniProtKB-KW"/>
</dbReference>
<comment type="cofactor">
    <cofactor evidence="1">
        <name>Zn(2+)</name>
        <dbReference type="ChEBI" id="CHEBI:29105"/>
    </cofactor>
</comment>
<evidence type="ECO:0000256" key="4">
    <source>
        <dbReference type="ARBA" id="ARBA00022801"/>
    </source>
</evidence>
<evidence type="ECO:0000256" key="2">
    <source>
        <dbReference type="ARBA" id="ARBA00006247"/>
    </source>
</evidence>
<evidence type="ECO:0000259" key="6">
    <source>
        <dbReference type="Pfam" id="PF07687"/>
    </source>
</evidence>
<evidence type="ECO:0000313" key="7">
    <source>
        <dbReference type="EMBL" id="RMJ18085.1"/>
    </source>
</evidence>